<keyword evidence="3" id="KW-0443">Lipid metabolism</keyword>
<evidence type="ECO:0000256" key="1">
    <source>
        <dbReference type="ARBA" id="ARBA00022450"/>
    </source>
</evidence>
<comment type="pathway">
    <text evidence="3">Lipid metabolism; fatty acid biosynthesis.</text>
</comment>
<comment type="similarity">
    <text evidence="3">Belongs to the acyl carrier protein (ACP) family.</text>
</comment>
<keyword evidence="3" id="KW-0963">Cytoplasm</keyword>
<dbReference type="AlphaFoldDB" id="A0A1G1W7V2"/>
<accession>A0A1G1W7V2</accession>
<protein>
    <recommendedName>
        <fullName evidence="3">Acyl carrier protein</fullName>
        <shortName evidence="3">ACP</shortName>
    </recommendedName>
</protein>
<gene>
    <name evidence="3" type="primary">acpP</name>
    <name evidence="5" type="ORF">A2172_04330</name>
</gene>
<dbReference type="UniPathway" id="UPA00094"/>
<dbReference type="GO" id="GO:0000036">
    <property type="term" value="F:acyl carrier activity"/>
    <property type="evidence" value="ECO:0007669"/>
    <property type="project" value="UniProtKB-UniRule"/>
</dbReference>
<evidence type="ECO:0000256" key="3">
    <source>
        <dbReference type="HAMAP-Rule" id="MF_01217"/>
    </source>
</evidence>
<name>A0A1G1W7V2_9BACT</name>
<dbReference type="InterPro" id="IPR003231">
    <property type="entry name" value="ACP"/>
</dbReference>
<dbReference type="GO" id="GO:0005737">
    <property type="term" value="C:cytoplasm"/>
    <property type="evidence" value="ECO:0007669"/>
    <property type="project" value="UniProtKB-SubCell"/>
</dbReference>
<keyword evidence="3" id="KW-0275">Fatty acid biosynthesis</keyword>
<comment type="caution">
    <text evidence="3">Lacks conserved residue(s) required for the propagation of feature annotation.</text>
</comment>
<dbReference type="HAMAP" id="MF_01217">
    <property type="entry name" value="Acyl_carrier"/>
    <property type="match status" value="1"/>
</dbReference>
<dbReference type="Proteomes" id="UP000176631">
    <property type="component" value="Unassembled WGS sequence"/>
</dbReference>
<dbReference type="STRING" id="1802593.A2172_04330"/>
<keyword evidence="3" id="KW-0444">Lipid biosynthesis</keyword>
<dbReference type="InterPro" id="IPR036736">
    <property type="entry name" value="ACP-like_sf"/>
</dbReference>
<comment type="caution">
    <text evidence="5">The sequence shown here is derived from an EMBL/GenBank/DDBJ whole genome shotgun (WGS) entry which is preliminary data.</text>
</comment>
<evidence type="ECO:0000313" key="6">
    <source>
        <dbReference type="Proteomes" id="UP000176631"/>
    </source>
</evidence>
<organism evidence="5 6">
    <name type="scientific">Candidatus Woykebacteria bacterium RBG_13_40_15</name>
    <dbReference type="NCBI Taxonomy" id="1802593"/>
    <lineage>
        <taxon>Bacteria</taxon>
        <taxon>Candidatus Woykeibacteriota</taxon>
    </lineage>
</organism>
<evidence type="ECO:0000313" key="5">
    <source>
        <dbReference type="EMBL" id="OGY23427.1"/>
    </source>
</evidence>
<dbReference type="SUPFAM" id="SSF47336">
    <property type="entry name" value="ACP-like"/>
    <property type="match status" value="1"/>
</dbReference>
<keyword evidence="3" id="KW-0276">Fatty acid metabolism</keyword>
<dbReference type="EMBL" id="MHCP01000025">
    <property type="protein sequence ID" value="OGY23427.1"/>
    <property type="molecule type" value="Genomic_DNA"/>
</dbReference>
<comment type="function">
    <text evidence="3">Carrier of the growing fatty acid chain in fatty acid biosynthesis.</text>
</comment>
<keyword evidence="2 3" id="KW-0597">Phosphoprotein</keyword>
<reference evidence="5 6" key="1">
    <citation type="journal article" date="2016" name="Nat. Commun.">
        <title>Thousands of microbial genomes shed light on interconnected biogeochemical processes in an aquifer system.</title>
        <authorList>
            <person name="Anantharaman K."/>
            <person name="Brown C.T."/>
            <person name="Hug L.A."/>
            <person name="Sharon I."/>
            <person name="Castelle C.J."/>
            <person name="Probst A.J."/>
            <person name="Thomas B.C."/>
            <person name="Singh A."/>
            <person name="Wilkins M.J."/>
            <person name="Karaoz U."/>
            <person name="Brodie E.L."/>
            <person name="Williams K.H."/>
            <person name="Hubbard S.S."/>
            <person name="Banfield J.F."/>
        </authorList>
    </citation>
    <scope>NUCLEOTIDE SEQUENCE [LARGE SCALE GENOMIC DNA]</scope>
</reference>
<feature type="domain" description="Carrier" evidence="4">
    <location>
        <begin position="3"/>
        <end position="78"/>
    </location>
</feature>
<evidence type="ECO:0000259" key="4">
    <source>
        <dbReference type="PROSITE" id="PS50075"/>
    </source>
</evidence>
<keyword evidence="1 3" id="KW-0596">Phosphopantetheine</keyword>
<proteinExistence type="inferred from homology"/>
<sequence>MKEETYDQLKKLISINLGVDENDIHPSSDLKDDLNADPIAIGDLIVGIENEFEVKIPQEVSIKFSTVEDIFNFVSEQTGDI</sequence>
<dbReference type="Pfam" id="PF00550">
    <property type="entry name" value="PP-binding"/>
    <property type="match status" value="1"/>
</dbReference>
<dbReference type="InterPro" id="IPR009081">
    <property type="entry name" value="PP-bd_ACP"/>
</dbReference>
<dbReference type="PROSITE" id="PS50075">
    <property type="entry name" value="CARRIER"/>
    <property type="match status" value="1"/>
</dbReference>
<comment type="subcellular location">
    <subcellularLocation>
        <location evidence="3">Cytoplasm</location>
    </subcellularLocation>
</comment>
<comment type="PTM">
    <text evidence="3">4'-phosphopantetheine is transferred from CoA to a specific serine of apo-ACP by AcpS. This modification is essential for activity because fatty acids are bound in thioester linkage to the sulfhydryl of the prosthetic group.</text>
</comment>
<evidence type="ECO:0000256" key="2">
    <source>
        <dbReference type="ARBA" id="ARBA00022553"/>
    </source>
</evidence>
<dbReference type="Gene3D" id="1.10.1200.10">
    <property type="entry name" value="ACP-like"/>
    <property type="match status" value="1"/>
</dbReference>